<proteinExistence type="inferred from homology"/>
<dbReference type="EMBL" id="JBBNAE010000002">
    <property type="protein sequence ID" value="KAK9144653.1"/>
    <property type="molecule type" value="Genomic_DNA"/>
</dbReference>
<dbReference type="PANTHER" id="PTHR45717">
    <property type="entry name" value="OS12G0527900 PROTEIN"/>
    <property type="match status" value="1"/>
</dbReference>
<evidence type="ECO:0000313" key="6">
    <source>
        <dbReference type="Proteomes" id="UP001417504"/>
    </source>
</evidence>
<feature type="repeat" description="PPR" evidence="3">
    <location>
        <begin position="205"/>
        <end position="239"/>
    </location>
</feature>
<evidence type="ECO:0000256" key="4">
    <source>
        <dbReference type="SAM" id="MobiDB-lite"/>
    </source>
</evidence>
<dbReference type="InterPro" id="IPR011990">
    <property type="entry name" value="TPR-like_helical_dom_sf"/>
</dbReference>
<reference evidence="5 6" key="1">
    <citation type="submission" date="2024-01" db="EMBL/GenBank/DDBJ databases">
        <title>Genome assemblies of Stephania.</title>
        <authorList>
            <person name="Yang L."/>
        </authorList>
    </citation>
    <scope>NUCLEOTIDE SEQUENCE [LARGE SCALE GENOMIC DNA]</scope>
    <source>
        <strain evidence="5">QJT</strain>
        <tissue evidence="5">Leaf</tissue>
    </source>
</reference>
<dbReference type="FunFam" id="1.25.40.10:FF:000516">
    <property type="entry name" value="Pentatricopeptide repeat-containing protein"/>
    <property type="match status" value="1"/>
</dbReference>
<feature type="region of interest" description="Disordered" evidence="4">
    <location>
        <begin position="1"/>
        <end position="21"/>
    </location>
</feature>
<sequence>MLHPKPHPQPSPIPNLLSSSSTYSQSHSLAFPISITARNQRHRGRLSGAIKCWIPQLYNYDSAGQERRAPLKWSALYKKISLMENPEAGSPSVLDEWEKDEGRTVTRWELSRIVKELRKYRRYKLALGAQEDAHDYRKKKEEDRSVLRAWLPQNLHYVYEWMDTKGDRFKLTASDAAIQLDLIAKVRGITSAEEYFSRLSRSLTDKRTYTAFLNAYVGAKMKDKAEALMEEMKTKGYAMHSLPLNLMMTLYMKLEEYDKALSLIAEMIEKNIAFDLYSYNIWLTTCGTMGSIEKMEAALEQMKQDKTVSPNWTTYSTMATMYMNLGQHQKAKQSLQMVESKMTGRDRIPYHYLLSLYGSVGEKEEVYRIWNTYKSGFSSIPNLGYHAMIASLIRLDDIEGAEQIYEEWLSARTTFDPRVCNLLVKWYARNGCLEKAKALVDDIFEVRGKANSYTWEFLAEGHIKEKQITEALSCLKKATLAEGSKNWRPNPRNASILFSLSEHESDTASKEALMELLRQLGCLENELYMSQVKAYGVDDLDLNSVDKDGIDTDRNGDGTHVLLNQLEPSL</sequence>
<evidence type="ECO:0008006" key="7">
    <source>
        <dbReference type="Google" id="ProtNLM"/>
    </source>
</evidence>
<gene>
    <name evidence="5" type="ORF">Sjap_004556</name>
</gene>
<evidence type="ECO:0000313" key="5">
    <source>
        <dbReference type="EMBL" id="KAK9144653.1"/>
    </source>
</evidence>
<dbReference type="Proteomes" id="UP001417504">
    <property type="component" value="Unassembled WGS sequence"/>
</dbReference>
<keyword evidence="2" id="KW-0677">Repeat</keyword>
<comment type="caution">
    <text evidence="5">The sequence shown here is derived from an EMBL/GenBank/DDBJ whole genome shotgun (WGS) entry which is preliminary data.</text>
</comment>
<evidence type="ECO:0000256" key="3">
    <source>
        <dbReference type="PROSITE-ProRule" id="PRU00708"/>
    </source>
</evidence>
<protein>
    <recommendedName>
        <fullName evidence="7">Pentatricopeptide repeat-containing protein</fullName>
    </recommendedName>
</protein>
<dbReference type="GO" id="GO:0005739">
    <property type="term" value="C:mitochondrion"/>
    <property type="evidence" value="ECO:0007669"/>
    <property type="project" value="TreeGrafter"/>
</dbReference>
<dbReference type="PANTHER" id="PTHR45717:SF3">
    <property type="entry name" value="OS04G0544400 PROTEIN"/>
    <property type="match status" value="1"/>
</dbReference>
<keyword evidence="6" id="KW-1185">Reference proteome</keyword>
<dbReference type="AlphaFoldDB" id="A0AAP0PH43"/>
<name>A0AAP0PH43_9MAGN</name>
<dbReference type="PROSITE" id="PS51375">
    <property type="entry name" value="PPR"/>
    <property type="match status" value="1"/>
</dbReference>
<organism evidence="5 6">
    <name type="scientific">Stephania japonica</name>
    <dbReference type="NCBI Taxonomy" id="461633"/>
    <lineage>
        <taxon>Eukaryota</taxon>
        <taxon>Viridiplantae</taxon>
        <taxon>Streptophyta</taxon>
        <taxon>Embryophyta</taxon>
        <taxon>Tracheophyta</taxon>
        <taxon>Spermatophyta</taxon>
        <taxon>Magnoliopsida</taxon>
        <taxon>Ranunculales</taxon>
        <taxon>Menispermaceae</taxon>
        <taxon>Menispermoideae</taxon>
        <taxon>Cissampelideae</taxon>
        <taxon>Stephania</taxon>
    </lineage>
</organism>
<dbReference type="Pfam" id="PF13812">
    <property type="entry name" value="PPR_3"/>
    <property type="match status" value="1"/>
</dbReference>
<evidence type="ECO:0000256" key="2">
    <source>
        <dbReference type="ARBA" id="ARBA00022737"/>
    </source>
</evidence>
<dbReference type="SUPFAM" id="SSF48452">
    <property type="entry name" value="TPR-like"/>
    <property type="match status" value="1"/>
</dbReference>
<dbReference type="Pfam" id="PF01535">
    <property type="entry name" value="PPR"/>
    <property type="match status" value="3"/>
</dbReference>
<dbReference type="Gene3D" id="1.25.40.10">
    <property type="entry name" value="Tetratricopeptide repeat domain"/>
    <property type="match status" value="3"/>
</dbReference>
<dbReference type="InterPro" id="IPR002885">
    <property type="entry name" value="PPR_rpt"/>
</dbReference>
<dbReference type="GO" id="GO:0003729">
    <property type="term" value="F:mRNA binding"/>
    <property type="evidence" value="ECO:0007669"/>
    <property type="project" value="UniProtKB-ARBA"/>
</dbReference>
<comment type="similarity">
    <text evidence="1">Belongs to the PPR family. P subfamily.</text>
</comment>
<dbReference type="NCBIfam" id="TIGR00756">
    <property type="entry name" value="PPR"/>
    <property type="match status" value="2"/>
</dbReference>
<evidence type="ECO:0000256" key="1">
    <source>
        <dbReference type="ARBA" id="ARBA00007626"/>
    </source>
</evidence>
<accession>A0AAP0PH43</accession>